<dbReference type="Proteomes" id="UP001589750">
    <property type="component" value="Unassembled WGS sequence"/>
</dbReference>
<dbReference type="SUPFAM" id="SSF55797">
    <property type="entry name" value="PR-1-like"/>
    <property type="match status" value="1"/>
</dbReference>
<dbReference type="CDD" id="cd05379">
    <property type="entry name" value="CAP_bacterial"/>
    <property type="match status" value="1"/>
</dbReference>
<sequence>MRRPLGLMVLLALLGILTAGLVAVPAPAQAAPSAAKYLVEARTYTNHERTIRDRPALANSECLARFARAQAARMAKAGRIFHTQDFAAIGRTCGLRAWGENVAQAVGSDTGKGVVRMWMGSSGHKANILNTTYRHFGMGAVYRGGRWWVVQVFGRRA</sequence>
<dbReference type="Gene3D" id="3.40.33.10">
    <property type="entry name" value="CAP"/>
    <property type="match status" value="1"/>
</dbReference>
<dbReference type="PANTHER" id="PTHR31157">
    <property type="entry name" value="SCP DOMAIN-CONTAINING PROTEIN"/>
    <property type="match status" value="1"/>
</dbReference>
<evidence type="ECO:0000313" key="4">
    <source>
        <dbReference type="Proteomes" id="UP001589750"/>
    </source>
</evidence>
<reference evidence="3 4" key="1">
    <citation type="submission" date="2024-09" db="EMBL/GenBank/DDBJ databases">
        <authorList>
            <person name="Sun Q."/>
            <person name="Mori K."/>
        </authorList>
    </citation>
    <scope>NUCLEOTIDE SEQUENCE [LARGE SCALE GENOMIC DNA]</scope>
    <source>
        <strain evidence="3 4">JCM 9626</strain>
    </source>
</reference>
<organism evidence="3 4">
    <name type="scientific">Nocardioides plantarum</name>
    <dbReference type="NCBI Taxonomy" id="29299"/>
    <lineage>
        <taxon>Bacteria</taxon>
        <taxon>Bacillati</taxon>
        <taxon>Actinomycetota</taxon>
        <taxon>Actinomycetes</taxon>
        <taxon>Propionibacteriales</taxon>
        <taxon>Nocardioidaceae</taxon>
        <taxon>Nocardioides</taxon>
    </lineage>
</organism>
<feature type="domain" description="SCP" evidence="2">
    <location>
        <begin position="44"/>
        <end position="152"/>
    </location>
</feature>
<gene>
    <name evidence="3" type="ORF">ACFFRI_07265</name>
</gene>
<comment type="caution">
    <text evidence="3">The sequence shown here is derived from an EMBL/GenBank/DDBJ whole genome shotgun (WGS) entry which is preliminary data.</text>
</comment>
<keyword evidence="1" id="KW-0732">Signal</keyword>
<evidence type="ECO:0000256" key="1">
    <source>
        <dbReference type="SAM" id="SignalP"/>
    </source>
</evidence>
<evidence type="ECO:0000313" key="3">
    <source>
        <dbReference type="EMBL" id="MFB9312840.1"/>
    </source>
</evidence>
<dbReference type="RefSeq" id="WP_140011561.1">
    <property type="nucleotide sequence ID" value="NZ_JBHMDG010000009.1"/>
</dbReference>
<protein>
    <submittedName>
        <fullName evidence="3">CAP domain-containing protein</fullName>
    </submittedName>
</protein>
<dbReference type="InterPro" id="IPR035940">
    <property type="entry name" value="CAP_sf"/>
</dbReference>
<keyword evidence="4" id="KW-1185">Reference proteome</keyword>
<accession>A0ABV5KAC8</accession>
<dbReference type="EMBL" id="JBHMDG010000009">
    <property type="protein sequence ID" value="MFB9312840.1"/>
    <property type="molecule type" value="Genomic_DNA"/>
</dbReference>
<name>A0ABV5KAC8_9ACTN</name>
<dbReference type="PANTHER" id="PTHR31157:SF1">
    <property type="entry name" value="SCP DOMAIN-CONTAINING PROTEIN"/>
    <property type="match status" value="1"/>
</dbReference>
<feature type="signal peptide" evidence="1">
    <location>
        <begin position="1"/>
        <end position="30"/>
    </location>
</feature>
<dbReference type="InterPro" id="IPR014044">
    <property type="entry name" value="CAP_dom"/>
</dbReference>
<feature type="chain" id="PRO_5045729718" evidence="1">
    <location>
        <begin position="31"/>
        <end position="157"/>
    </location>
</feature>
<evidence type="ECO:0000259" key="2">
    <source>
        <dbReference type="Pfam" id="PF00188"/>
    </source>
</evidence>
<proteinExistence type="predicted"/>
<dbReference type="Pfam" id="PF00188">
    <property type="entry name" value="CAP"/>
    <property type="match status" value="1"/>
</dbReference>